<evidence type="ECO:0000256" key="4">
    <source>
        <dbReference type="ARBA" id="ARBA00022801"/>
    </source>
</evidence>
<dbReference type="PROSITE" id="PS00138">
    <property type="entry name" value="SUBTILASE_SER"/>
    <property type="match status" value="1"/>
</dbReference>
<dbReference type="GO" id="GO:0016020">
    <property type="term" value="C:membrane"/>
    <property type="evidence" value="ECO:0007669"/>
    <property type="project" value="InterPro"/>
</dbReference>
<evidence type="ECO:0000256" key="8">
    <source>
        <dbReference type="RuleBase" id="RU003355"/>
    </source>
</evidence>
<dbReference type="AlphaFoldDB" id="A0A8H4LHW4"/>
<feature type="signal peptide" evidence="10">
    <location>
        <begin position="1"/>
        <end position="18"/>
    </location>
</feature>
<keyword evidence="3 10" id="KW-0732">Signal</keyword>
<dbReference type="InterPro" id="IPR050131">
    <property type="entry name" value="Peptidase_S8_subtilisin-like"/>
</dbReference>
<gene>
    <name evidence="13" type="ORF">FALBO_3385</name>
</gene>
<feature type="region of interest" description="Disordered" evidence="9">
    <location>
        <begin position="775"/>
        <end position="797"/>
    </location>
</feature>
<evidence type="ECO:0000256" key="5">
    <source>
        <dbReference type="ARBA" id="ARBA00022825"/>
    </source>
</evidence>
<feature type="active site" description="Charge relay system" evidence="6 7">
    <location>
        <position position="174"/>
    </location>
</feature>
<dbReference type="EMBL" id="JAADYS010000439">
    <property type="protein sequence ID" value="KAF4469717.1"/>
    <property type="molecule type" value="Genomic_DNA"/>
</dbReference>
<sequence length="1047" mass="111788">MRLLCAISALLSAKAVFATAVDRHAPRAAGTSVGFGDYIVEFVDENESASSFYKSLEAEGVEVNAGAEFRSRIFNGASFQVLNATAEGNDQTQLLRQLQGLDKVKSVWPVRSVQLKMPENKAPSSSDADDVLLRRQHVPRDVANDTFSPHVMTQVDKLREEGVTGKGFRVAIIDSGIDYTHPALGGCFGSGCLVEAGWDFTGDDFLPGRIEAKPDADPMDDCQGHGTHVAGTVAAQLKGNKYGFTGAAPGAKLAAYRAWGCRATSTNEILLAAFIRAFEEGADIISCSDGDPSGWSSDVWGTVASRIVDAGVPVIISAGNDGGLGLFYASTPAGGRGVTGVGAVTNTMFPALLTAASYSVGSNSTSSDFGFLPGLPEITRNVSLQLWSAVDADNACSPLAADTDLSERIVLLESLDARATGCYPQDQGANVAAKGGKYLLYFSQDNTTMRDEIYNYAEGLQGVGTVPPNLAKEWISLLKDDQNVTVSLPGQNHSTIRLDQFENNVSGGYMADLSSWGPNWELSPSSEVAAPGANILSTFPTALGSYRVMTGTSMSAPLVAGIYALIGEARGTLEPKLLRRLVTSTSKPLAWFDGKKADPDMLAPSPQQGGGIIQAFDAAHAVAELSVDTISFNDTDNFVGKKTFSVKNTGSDGITFELSHRKAPTMYSMQPGLARLISASFPNPTAEEWAEITFSSSKINVPAGGSVEVTVTCTPPKNVNATLLPVYSGHIALTSSKQSLALPYLGVVGSMHSTPIFDASQVYLANYNNEVPANKTYTIPRPDPAKPPATDDGQQDTTPNVYINPTIGTAALHVDVLRADGKREVLGALAGWPLLYVSRLSQRAYVKGLLADGTVMEEGVYSLRVKALGVFGDESVEDDWDVVTTVPFRLKTDEDCAIQPVKVANIWVASCEFPVQKAGDATVAHYHVPRRNLATRKDMGDSAPSCTMISCQYTGCESQSENLMELRARHVREHFALAPRVAEVDATQGMQLGHVAIEECHGHYSRPRLLQRPALDVFRREALPVGVHDLAGRDCGVRFDEAYPVWA</sequence>
<keyword evidence="14" id="KW-1185">Reference proteome</keyword>
<proteinExistence type="inferred from homology"/>
<feature type="active site" description="Charge relay system" evidence="6 7">
    <location>
        <position position="225"/>
    </location>
</feature>
<evidence type="ECO:0000256" key="3">
    <source>
        <dbReference type="ARBA" id="ARBA00022729"/>
    </source>
</evidence>
<name>A0A8H4LHW4_9HYPO</name>
<protein>
    <submittedName>
        <fullName evidence="13">Subtilisin Carlsberg</fullName>
    </submittedName>
</protein>
<keyword evidence="4 7" id="KW-0378">Hydrolase</keyword>
<dbReference type="CDD" id="cd07489">
    <property type="entry name" value="Peptidases_S8_5"/>
    <property type="match status" value="1"/>
</dbReference>
<dbReference type="Gene3D" id="3.40.50.200">
    <property type="entry name" value="Peptidase S8/S53 domain"/>
    <property type="match status" value="2"/>
</dbReference>
<evidence type="ECO:0000259" key="12">
    <source>
        <dbReference type="Pfam" id="PF06280"/>
    </source>
</evidence>
<evidence type="ECO:0000256" key="2">
    <source>
        <dbReference type="ARBA" id="ARBA00022670"/>
    </source>
</evidence>
<evidence type="ECO:0000256" key="10">
    <source>
        <dbReference type="SAM" id="SignalP"/>
    </source>
</evidence>
<dbReference type="InterPro" id="IPR000209">
    <property type="entry name" value="Peptidase_S8/S53_dom"/>
</dbReference>
<feature type="active site" description="Charge relay system" evidence="6 7">
    <location>
        <position position="553"/>
    </location>
</feature>
<dbReference type="InterPro" id="IPR034187">
    <property type="entry name" value="Peptidases_S8_5"/>
</dbReference>
<evidence type="ECO:0000313" key="13">
    <source>
        <dbReference type="EMBL" id="KAF4469717.1"/>
    </source>
</evidence>
<dbReference type="Proteomes" id="UP000554235">
    <property type="component" value="Unassembled WGS sequence"/>
</dbReference>
<dbReference type="PROSITE" id="PS00136">
    <property type="entry name" value="SUBTILASE_ASP"/>
    <property type="match status" value="1"/>
</dbReference>
<dbReference type="Pfam" id="PF00082">
    <property type="entry name" value="Peptidase_S8"/>
    <property type="match status" value="1"/>
</dbReference>
<dbReference type="InterPro" id="IPR023827">
    <property type="entry name" value="Peptidase_S8_Asp-AS"/>
</dbReference>
<dbReference type="SUPFAM" id="SSF52743">
    <property type="entry name" value="Subtilisin-like"/>
    <property type="match status" value="1"/>
</dbReference>
<comment type="similarity">
    <text evidence="1 7 8">Belongs to the peptidase S8 family.</text>
</comment>
<dbReference type="InterPro" id="IPR022398">
    <property type="entry name" value="Peptidase_S8_His-AS"/>
</dbReference>
<dbReference type="GO" id="GO:0006508">
    <property type="term" value="P:proteolysis"/>
    <property type="evidence" value="ECO:0007669"/>
    <property type="project" value="UniProtKB-KW"/>
</dbReference>
<dbReference type="InterPro" id="IPR015500">
    <property type="entry name" value="Peptidase_S8_subtilisin-rel"/>
</dbReference>
<dbReference type="PRINTS" id="PR00723">
    <property type="entry name" value="SUBTILISIN"/>
</dbReference>
<evidence type="ECO:0000259" key="11">
    <source>
        <dbReference type="Pfam" id="PF00082"/>
    </source>
</evidence>
<dbReference type="PANTHER" id="PTHR43806:SF66">
    <property type="entry name" value="SERIN ENDOPEPTIDASE"/>
    <property type="match status" value="1"/>
</dbReference>
<dbReference type="GO" id="GO:0004252">
    <property type="term" value="F:serine-type endopeptidase activity"/>
    <property type="evidence" value="ECO:0007669"/>
    <property type="project" value="UniProtKB-UniRule"/>
</dbReference>
<dbReference type="Pfam" id="PF06280">
    <property type="entry name" value="fn3_5"/>
    <property type="match status" value="1"/>
</dbReference>
<dbReference type="InterPro" id="IPR010435">
    <property type="entry name" value="C5a/SBT2-like_Fn3"/>
</dbReference>
<accession>A0A8H4LHW4</accession>
<feature type="domain" description="C5a peptidase/Subtilisin-like protease SBT2-like Fn3-like" evidence="12">
    <location>
        <begin position="630"/>
        <end position="745"/>
    </location>
</feature>
<feature type="domain" description="Peptidase S8/S53" evidence="11">
    <location>
        <begin position="165"/>
        <end position="587"/>
    </location>
</feature>
<reference evidence="13 14" key="1">
    <citation type="submission" date="2020-01" db="EMBL/GenBank/DDBJ databases">
        <title>Identification and distribution of gene clusters putatively required for synthesis of sphingolipid metabolism inhibitors in phylogenetically diverse species of the filamentous fungus Fusarium.</title>
        <authorList>
            <person name="Kim H.-S."/>
            <person name="Busman M."/>
            <person name="Brown D.W."/>
            <person name="Divon H."/>
            <person name="Uhlig S."/>
            <person name="Proctor R.H."/>
        </authorList>
    </citation>
    <scope>NUCLEOTIDE SEQUENCE [LARGE SCALE GENOMIC DNA]</scope>
    <source>
        <strain evidence="13 14">NRRL 20459</strain>
    </source>
</reference>
<dbReference type="PROSITE" id="PS51892">
    <property type="entry name" value="SUBTILASE"/>
    <property type="match status" value="1"/>
</dbReference>
<evidence type="ECO:0000256" key="7">
    <source>
        <dbReference type="PROSITE-ProRule" id="PRU01240"/>
    </source>
</evidence>
<evidence type="ECO:0000256" key="9">
    <source>
        <dbReference type="SAM" id="MobiDB-lite"/>
    </source>
</evidence>
<dbReference type="InterPro" id="IPR036852">
    <property type="entry name" value="Peptidase_S8/S53_dom_sf"/>
</dbReference>
<dbReference type="PANTHER" id="PTHR43806">
    <property type="entry name" value="PEPTIDASE S8"/>
    <property type="match status" value="1"/>
</dbReference>
<evidence type="ECO:0000256" key="1">
    <source>
        <dbReference type="ARBA" id="ARBA00011073"/>
    </source>
</evidence>
<dbReference type="OrthoDB" id="10256524at2759"/>
<dbReference type="InterPro" id="IPR023828">
    <property type="entry name" value="Peptidase_S8_Ser-AS"/>
</dbReference>
<evidence type="ECO:0000313" key="14">
    <source>
        <dbReference type="Proteomes" id="UP000554235"/>
    </source>
</evidence>
<evidence type="ECO:0000256" key="6">
    <source>
        <dbReference type="PIRSR" id="PIRSR615500-1"/>
    </source>
</evidence>
<keyword evidence="5 7" id="KW-0720">Serine protease</keyword>
<keyword evidence="2 7" id="KW-0645">Protease</keyword>
<feature type="chain" id="PRO_5034856701" evidence="10">
    <location>
        <begin position="19"/>
        <end position="1047"/>
    </location>
</feature>
<comment type="caution">
    <text evidence="13">The sequence shown here is derived from an EMBL/GenBank/DDBJ whole genome shotgun (WGS) entry which is preliminary data.</text>
</comment>
<organism evidence="13 14">
    <name type="scientific">Fusarium albosuccineum</name>
    <dbReference type="NCBI Taxonomy" id="1237068"/>
    <lineage>
        <taxon>Eukaryota</taxon>
        <taxon>Fungi</taxon>
        <taxon>Dikarya</taxon>
        <taxon>Ascomycota</taxon>
        <taxon>Pezizomycotina</taxon>
        <taxon>Sordariomycetes</taxon>
        <taxon>Hypocreomycetidae</taxon>
        <taxon>Hypocreales</taxon>
        <taxon>Nectriaceae</taxon>
        <taxon>Fusarium</taxon>
        <taxon>Fusarium decemcellulare species complex</taxon>
    </lineage>
</organism>
<dbReference type="PROSITE" id="PS00137">
    <property type="entry name" value="SUBTILASE_HIS"/>
    <property type="match status" value="1"/>
</dbReference>